<dbReference type="SUPFAM" id="SSF52540">
    <property type="entry name" value="P-loop containing nucleoside triphosphate hydrolases"/>
    <property type="match status" value="1"/>
</dbReference>
<name>A0A0C1NEF7_9CYAN</name>
<protein>
    <submittedName>
        <fullName evidence="1">Uncharacterized protein</fullName>
    </submittedName>
</protein>
<proteinExistence type="predicted"/>
<dbReference type="AlphaFoldDB" id="A0A0C1NEF7"/>
<accession>A0A0C1NEF7</accession>
<organism evidence="1">
    <name type="scientific">Tolypothrix bouteillei VB521301</name>
    <dbReference type="NCBI Taxonomy" id="1479485"/>
    <lineage>
        <taxon>Bacteria</taxon>
        <taxon>Bacillati</taxon>
        <taxon>Cyanobacteriota</taxon>
        <taxon>Cyanophyceae</taxon>
        <taxon>Nostocales</taxon>
        <taxon>Tolypothrichaceae</taxon>
        <taxon>Tolypothrix</taxon>
    </lineage>
</organism>
<dbReference type="EMBL" id="JHEG02000019">
    <property type="protein sequence ID" value="KIE13197.1"/>
    <property type="molecule type" value="Genomic_DNA"/>
</dbReference>
<dbReference type="InterPro" id="IPR027417">
    <property type="entry name" value="P-loop_NTPase"/>
</dbReference>
<evidence type="ECO:0000313" key="1">
    <source>
        <dbReference type="EMBL" id="KIE13197.1"/>
    </source>
</evidence>
<comment type="caution">
    <text evidence="1">The sequence shown here is derived from an EMBL/GenBank/DDBJ whole genome shotgun (WGS) entry which is preliminary data.</text>
</comment>
<dbReference type="STRING" id="1479485.DA73_0207345"/>
<sequence>MFASSDRFLRWFCTNVTQQLGLESRLNDYWEEDMGALINSTIYFQGYLLKELSHPMVLALDDIDQLFEYPEVSSDFFVLLRSWYEETKDISVWQKLRIGIAHAILEEFLQREQAAEWLQEWWERSQRRWHIASLPHPNCHIQTKQKESST</sequence>
<reference evidence="1" key="1">
    <citation type="journal article" date="2015" name="Genome Announc.">
        <title>Draft Genome Sequence of Tolypothrix boutellei Strain VB521301.</title>
        <authorList>
            <person name="Chandrababunaidu M.M."/>
            <person name="Singh D."/>
            <person name="Sen D."/>
            <person name="Bhan S."/>
            <person name="Das S."/>
            <person name="Gupta A."/>
            <person name="Adhikary S.P."/>
            <person name="Tripathy S."/>
        </authorList>
    </citation>
    <scope>NUCLEOTIDE SEQUENCE</scope>
    <source>
        <strain evidence="1">VB521301</strain>
    </source>
</reference>
<gene>
    <name evidence="1" type="ORF">DA73_0207345</name>
</gene>
<dbReference type="Pfam" id="PF14516">
    <property type="entry name" value="AAA_35"/>
    <property type="match status" value="1"/>
</dbReference>